<dbReference type="Proteomes" id="UP001274896">
    <property type="component" value="Unassembled WGS sequence"/>
</dbReference>
<keyword evidence="6 7" id="KW-0539">Nucleus</keyword>
<dbReference type="InterPro" id="IPR005135">
    <property type="entry name" value="Endo/exonuclease/phosphatase"/>
</dbReference>
<comment type="subcellular location">
    <subcellularLocation>
        <location evidence="1 7 8">Nucleus</location>
    </subcellularLocation>
</comment>
<keyword evidence="4 7" id="KW-0238">DNA-binding</keyword>
<evidence type="ECO:0000256" key="9">
    <source>
        <dbReference type="SAM" id="MobiDB-lite"/>
    </source>
</evidence>
<dbReference type="Gene3D" id="1.10.10.60">
    <property type="entry name" value="Homeodomain-like"/>
    <property type="match status" value="1"/>
</dbReference>
<dbReference type="SMART" id="SM00389">
    <property type="entry name" value="HOX"/>
    <property type="match status" value="1"/>
</dbReference>
<gene>
    <name evidence="11" type="ORF">QTP70_001729</name>
</gene>
<accession>A0AAE0QPE0</accession>
<dbReference type="CDD" id="cd09076">
    <property type="entry name" value="L1-EN"/>
    <property type="match status" value="1"/>
</dbReference>
<evidence type="ECO:0000256" key="2">
    <source>
        <dbReference type="ARBA" id="ARBA00008161"/>
    </source>
</evidence>
<feature type="DNA-binding region" description="Homeobox" evidence="7">
    <location>
        <begin position="128"/>
        <end position="187"/>
    </location>
</feature>
<dbReference type="SUPFAM" id="SSF56219">
    <property type="entry name" value="DNase I-like"/>
    <property type="match status" value="1"/>
</dbReference>
<dbReference type="GO" id="GO:0007420">
    <property type="term" value="P:brain development"/>
    <property type="evidence" value="ECO:0007669"/>
    <property type="project" value="TreeGrafter"/>
</dbReference>
<dbReference type="InterPro" id="IPR001356">
    <property type="entry name" value="HD"/>
</dbReference>
<dbReference type="Pfam" id="PF14529">
    <property type="entry name" value="Exo_endo_phos_2"/>
    <property type="match status" value="1"/>
</dbReference>
<dbReference type="GO" id="GO:0000981">
    <property type="term" value="F:DNA-binding transcription factor activity, RNA polymerase II-specific"/>
    <property type="evidence" value="ECO:0007669"/>
    <property type="project" value="TreeGrafter"/>
</dbReference>
<dbReference type="InterPro" id="IPR009057">
    <property type="entry name" value="Homeodomain-like_sf"/>
</dbReference>
<organism evidence="11 12">
    <name type="scientific">Hemibagrus guttatus</name>
    <dbReference type="NCBI Taxonomy" id="175788"/>
    <lineage>
        <taxon>Eukaryota</taxon>
        <taxon>Metazoa</taxon>
        <taxon>Chordata</taxon>
        <taxon>Craniata</taxon>
        <taxon>Vertebrata</taxon>
        <taxon>Euteleostomi</taxon>
        <taxon>Actinopterygii</taxon>
        <taxon>Neopterygii</taxon>
        <taxon>Teleostei</taxon>
        <taxon>Ostariophysi</taxon>
        <taxon>Siluriformes</taxon>
        <taxon>Bagridae</taxon>
        <taxon>Hemibagrus</taxon>
    </lineage>
</organism>
<name>A0AAE0QPE0_9TELE</name>
<comment type="similarity">
    <text evidence="2">Belongs to the SIX/Sine oculis homeobox family.</text>
</comment>
<dbReference type="FunFam" id="1.10.10.60:FF:000046">
    <property type="entry name" value="SIX homeobox 3"/>
    <property type="match status" value="1"/>
</dbReference>
<evidence type="ECO:0000256" key="8">
    <source>
        <dbReference type="RuleBase" id="RU000682"/>
    </source>
</evidence>
<proteinExistence type="inferred from homology"/>
<evidence type="ECO:0000259" key="10">
    <source>
        <dbReference type="PROSITE" id="PS50071"/>
    </source>
</evidence>
<dbReference type="PANTHER" id="PTHR10390:SF31">
    <property type="entry name" value="HOMEOBOX PROTEIN SIX3"/>
    <property type="match status" value="1"/>
</dbReference>
<dbReference type="PANTHER" id="PTHR10390">
    <property type="entry name" value="HOMEOBOX PROTEIN SIX"/>
    <property type="match status" value="1"/>
</dbReference>
<dbReference type="SUPFAM" id="SSF46689">
    <property type="entry name" value="Homeodomain-like"/>
    <property type="match status" value="1"/>
</dbReference>
<keyword evidence="12" id="KW-1185">Reference proteome</keyword>
<dbReference type="CDD" id="cd00086">
    <property type="entry name" value="homeodomain"/>
    <property type="match status" value="1"/>
</dbReference>
<dbReference type="Pfam" id="PF16878">
    <property type="entry name" value="SIX1_SD"/>
    <property type="match status" value="1"/>
</dbReference>
<sequence>MFQLPTLSFTAEQVANVCETLEETGDIERLGRFLWSLPVAPGACDAINKHEAIQRARAVVAYHTGSFRELYHILENHKFTKESHGKLQAMWLEAHYQEAEKLRGRPLGPVDKYRVRKKFPLPRTIWDGEQKTHCFKERTRGLLREWYLQDPYPNPSKKRELAQATGLTPTQVGNWFKNRRQRDRAAAAKNRLQQHALAQSALRSVSGPGCAQRASASPSSASVCSGERPDPGTVLSVTDSDSDFDIIVTLLSAWIPHLFSCSVYTYLYTCVLGSGHGRGPRRPKPWTKNLAFGTWNVTSLGGKEPELVREVERYRLEIVGLASTHSLGSGTQLLERGWTLFFSVVPHGERRRAGVGLLIAPQLSRHVLDFSPVNERVVSLRLRARDRCLTVVLAYGPNGSVEYPTFLETLRGVLEGALTGDSIVLLGDFNAHVGNDSDTWRDVIGRNGLPDLNSSGVLLLDFCASHSLSITNTMFKHKGAHQYMWYQDTLGRRSMIDLVVMSSDLRPHVLDTWVKRGVELSTDHHLVVSWIRLRRRMPDRLGRPKRIVRVCWERLADPSVRGVFNSHLRESFNQIPWEVGNIESEWTMFSSSIVDAAIRSCGRKVSGAGRGGNP</sequence>
<evidence type="ECO:0000256" key="3">
    <source>
        <dbReference type="ARBA" id="ARBA00022473"/>
    </source>
</evidence>
<dbReference type="GO" id="GO:0003824">
    <property type="term" value="F:catalytic activity"/>
    <property type="evidence" value="ECO:0007669"/>
    <property type="project" value="InterPro"/>
</dbReference>
<dbReference type="AlphaFoldDB" id="A0AAE0QPE0"/>
<feature type="domain" description="Homeobox" evidence="10">
    <location>
        <begin position="126"/>
        <end position="186"/>
    </location>
</feature>
<keyword evidence="3" id="KW-0217">Developmental protein</keyword>
<reference evidence="11" key="1">
    <citation type="submission" date="2023-06" db="EMBL/GenBank/DDBJ databases">
        <title>Male Hemibagrus guttatus genome.</title>
        <authorList>
            <person name="Bian C."/>
        </authorList>
    </citation>
    <scope>NUCLEOTIDE SEQUENCE</scope>
    <source>
        <strain evidence="11">Male_cb2023</strain>
        <tissue evidence="11">Muscle</tissue>
    </source>
</reference>
<feature type="region of interest" description="Disordered" evidence="9">
    <location>
        <begin position="208"/>
        <end position="230"/>
    </location>
</feature>
<protein>
    <recommendedName>
        <fullName evidence="10">Homeobox domain-containing protein</fullName>
    </recommendedName>
</protein>
<dbReference type="InterPro" id="IPR036691">
    <property type="entry name" value="Endo/exonu/phosph_ase_sf"/>
</dbReference>
<evidence type="ECO:0000256" key="6">
    <source>
        <dbReference type="ARBA" id="ARBA00023242"/>
    </source>
</evidence>
<evidence type="ECO:0000313" key="11">
    <source>
        <dbReference type="EMBL" id="KAK3528526.1"/>
    </source>
</evidence>
<dbReference type="GO" id="GO:0001654">
    <property type="term" value="P:eye development"/>
    <property type="evidence" value="ECO:0007669"/>
    <property type="project" value="TreeGrafter"/>
</dbReference>
<dbReference type="Pfam" id="PF00046">
    <property type="entry name" value="Homeodomain"/>
    <property type="match status" value="1"/>
</dbReference>
<dbReference type="GO" id="GO:0005634">
    <property type="term" value="C:nucleus"/>
    <property type="evidence" value="ECO:0007669"/>
    <property type="project" value="UniProtKB-SubCell"/>
</dbReference>
<evidence type="ECO:0000313" key="12">
    <source>
        <dbReference type="Proteomes" id="UP001274896"/>
    </source>
</evidence>
<dbReference type="EMBL" id="JAUCMX010000012">
    <property type="protein sequence ID" value="KAK3528526.1"/>
    <property type="molecule type" value="Genomic_DNA"/>
</dbReference>
<keyword evidence="5 7" id="KW-0371">Homeobox</keyword>
<dbReference type="GO" id="GO:0000978">
    <property type="term" value="F:RNA polymerase II cis-regulatory region sequence-specific DNA binding"/>
    <property type="evidence" value="ECO:0007669"/>
    <property type="project" value="TreeGrafter"/>
</dbReference>
<evidence type="ECO:0000256" key="5">
    <source>
        <dbReference type="ARBA" id="ARBA00023155"/>
    </source>
</evidence>
<comment type="caution">
    <text evidence="11">The sequence shown here is derived from an EMBL/GenBank/DDBJ whole genome shotgun (WGS) entry which is preliminary data.</text>
</comment>
<evidence type="ECO:0000256" key="7">
    <source>
        <dbReference type="PROSITE-ProRule" id="PRU00108"/>
    </source>
</evidence>
<evidence type="ECO:0000256" key="4">
    <source>
        <dbReference type="ARBA" id="ARBA00023125"/>
    </source>
</evidence>
<dbReference type="GO" id="GO:0005667">
    <property type="term" value="C:transcription regulator complex"/>
    <property type="evidence" value="ECO:0007669"/>
    <property type="project" value="TreeGrafter"/>
</dbReference>
<evidence type="ECO:0000256" key="1">
    <source>
        <dbReference type="ARBA" id="ARBA00004123"/>
    </source>
</evidence>
<dbReference type="InterPro" id="IPR031701">
    <property type="entry name" value="SIX1_SD"/>
</dbReference>
<dbReference type="PROSITE" id="PS50071">
    <property type="entry name" value="HOMEOBOX_2"/>
    <property type="match status" value="1"/>
</dbReference>
<dbReference type="Gene3D" id="3.60.10.10">
    <property type="entry name" value="Endonuclease/exonuclease/phosphatase"/>
    <property type="match status" value="1"/>
</dbReference>